<organism evidence="2">
    <name type="scientific">Perkinsus marinus (strain ATCC 50983 / TXsc)</name>
    <dbReference type="NCBI Taxonomy" id="423536"/>
    <lineage>
        <taxon>Eukaryota</taxon>
        <taxon>Sar</taxon>
        <taxon>Alveolata</taxon>
        <taxon>Perkinsozoa</taxon>
        <taxon>Perkinsea</taxon>
        <taxon>Perkinsida</taxon>
        <taxon>Perkinsidae</taxon>
        <taxon>Perkinsus</taxon>
    </lineage>
</organism>
<accession>C5LD53</accession>
<sequence length="459" mass="51988">MSIDPVILKVISSCIIEEGSGDQLSYFEIVTIKRGGRAKLCYLCLGRHALYLLRINMRGIISNGAIEYDSIDKVVIDPSNNSSLLLILVGATLWKDNRVPLESEGRHSLLARLVIAWQAHYMWKTSTLKYLPIVEYPLDPLQTVGQQTLPSALIQPFKGFIRKVIGDYSVFLREEFRNQPLIDRCNRSTREYCFVDDREIECIIRIEDASPSIITANDIHLKFLAAQERLNTIDRSEAWFNVIRDGAYVKHMNLNDDLASWCGWEFLVKTMTRATACVLLRRECIPPLMDYSQDIIVTVNCPLKMMGKGRFTDEDLATECYIIADSVTSMNDKSTVYCDLLQAKVDALMFPSEAYKWLEARLDVRPSFAVHAKSLIAAVVMLLQKEGLFHDRKVALIANDWINSSDLLRSLGEHVPMNGNVPDMIEELKWASVTGTGNLLKDGVFGGNNEDHEAMRNAW</sequence>
<evidence type="ECO:0000313" key="2">
    <source>
        <dbReference type="Proteomes" id="UP000007800"/>
    </source>
</evidence>
<gene>
    <name evidence="1" type="ORF">Pmar_PMAR029575</name>
</gene>
<name>C5LD53_PERM5</name>
<dbReference type="GeneID" id="9041422"/>
<dbReference type="EMBL" id="GG680950">
    <property type="protein sequence ID" value="EER05397.1"/>
    <property type="molecule type" value="Genomic_DNA"/>
</dbReference>
<evidence type="ECO:0000313" key="1">
    <source>
        <dbReference type="EMBL" id="EER05397.1"/>
    </source>
</evidence>
<dbReference type="Proteomes" id="UP000007800">
    <property type="component" value="Unassembled WGS sequence"/>
</dbReference>
<proteinExistence type="predicted"/>
<dbReference type="OrthoDB" id="364513at2759"/>
<dbReference type="AlphaFoldDB" id="C5LD53"/>
<keyword evidence="2" id="KW-1185">Reference proteome</keyword>
<reference evidence="1 2" key="1">
    <citation type="submission" date="2008-07" db="EMBL/GenBank/DDBJ databases">
        <authorList>
            <person name="El-Sayed N."/>
            <person name="Caler E."/>
            <person name="Inman J."/>
            <person name="Amedeo P."/>
            <person name="Hass B."/>
            <person name="Wortman J."/>
        </authorList>
    </citation>
    <scope>NUCLEOTIDE SEQUENCE [LARGE SCALE GENOMIC DNA]</scope>
    <source>
        <strain evidence="2">ATCC 50983 / TXsc</strain>
    </source>
</reference>
<dbReference type="InParanoid" id="C5LD53"/>
<dbReference type="RefSeq" id="XP_002773581.1">
    <property type="nucleotide sequence ID" value="XM_002773535.1"/>
</dbReference>
<protein>
    <submittedName>
        <fullName evidence="1">Uncharacterized protein</fullName>
    </submittedName>
</protein>
<dbReference type="OMA" id="KEFAFAC"/>